<keyword evidence="4" id="KW-1185">Reference proteome</keyword>
<gene>
    <name evidence="3" type="ORF">GCM10007940_28990</name>
</gene>
<dbReference type="SMART" id="SM00257">
    <property type="entry name" value="LysM"/>
    <property type="match status" value="2"/>
</dbReference>
<reference evidence="3" key="2">
    <citation type="submission" date="2023-01" db="EMBL/GenBank/DDBJ databases">
        <title>Draft genome sequence of Portibacter lacus strain NBRC 108769.</title>
        <authorList>
            <person name="Sun Q."/>
            <person name="Mori K."/>
        </authorList>
    </citation>
    <scope>NUCLEOTIDE SEQUENCE</scope>
    <source>
        <strain evidence="3">NBRC 108769</strain>
    </source>
</reference>
<dbReference type="AlphaFoldDB" id="A0AA37WEZ2"/>
<dbReference type="Gene3D" id="2.40.40.10">
    <property type="entry name" value="RlpA-like domain"/>
    <property type="match status" value="1"/>
</dbReference>
<dbReference type="EMBL" id="BSOH01000020">
    <property type="protein sequence ID" value="GLR18283.1"/>
    <property type="molecule type" value="Genomic_DNA"/>
</dbReference>
<dbReference type="Pfam" id="PF01476">
    <property type="entry name" value="LysM"/>
    <property type="match status" value="2"/>
</dbReference>
<comment type="caution">
    <text evidence="3">The sequence shown here is derived from an EMBL/GenBank/DDBJ whole genome shotgun (WGS) entry which is preliminary data.</text>
</comment>
<evidence type="ECO:0000313" key="4">
    <source>
        <dbReference type="Proteomes" id="UP001156666"/>
    </source>
</evidence>
<sequence>MNRFIMLFAFILILTQAADAQSPIFSPGDRVIVQISPNYGKVYVHEMAPKQTVYTLAKTFDQRMSDVKSVNPGIDFNSMNAGQKIRVPFLAASLIKHPSELATGGDYVPVFYMVRPKDNLYRISKVYFDQTIENLLAINNIKTFDLKIDQIIQVGWLNIGDKTQAPTVTDMVTKPVIAKQEVAPKPTITQETTPAPLVAENTSEKEHKSRVVSRESRKKKKQGFFSKIFGKKKDKEIKEVVQLSDQLEKKETTVVPQERTLIQEVPAENITNEQPSFEGIVSAPAQSEELITPPLVNESTEIETVPTYKFKSEKGIAIWNQTSTNSKNMFALHPTAVVGSYIEITNPMLNKTVQAKVIGNIPPRTYTDDVSIVVSPRVAKLLGVVDQRFMVKVKYRE</sequence>
<name>A0AA37WEZ2_9BACT</name>
<feature type="signal peptide" evidence="1">
    <location>
        <begin position="1"/>
        <end position="20"/>
    </location>
</feature>
<dbReference type="Proteomes" id="UP001156666">
    <property type="component" value="Unassembled WGS sequence"/>
</dbReference>
<evidence type="ECO:0000313" key="3">
    <source>
        <dbReference type="EMBL" id="GLR18283.1"/>
    </source>
</evidence>
<dbReference type="SUPFAM" id="SSF54106">
    <property type="entry name" value="LysM domain"/>
    <property type="match status" value="1"/>
</dbReference>
<evidence type="ECO:0000259" key="2">
    <source>
        <dbReference type="PROSITE" id="PS51782"/>
    </source>
</evidence>
<protein>
    <recommendedName>
        <fullName evidence="2">LysM domain-containing protein</fullName>
    </recommendedName>
</protein>
<dbReference type="RefSeq" id="WP_235293647.1">
    <property type="nucleotide sequence ID" value="NZ_BSOH01000020.1"/>
</dbReference>
<dbReference type="CDD" id="cd00118">
    <property type="entry name" value="LysM"/>
    <property type="match status" value="1"/>
</dbReference>
<evidence type="ECO:0000256" key="1">
    <source>
        <dbReference type="SAM" id="SignalP"/>
    </source>
</evidence>
<accession>A0AA37WEZ2</accession>
<dbReference type="Gene3D" id="3.10.350.10">
    <property type="entry name" value="LysM domain"/>
    <property type="match status" value="1"/>
</dbReference>
<reference evidence="3" key="1">
    <citation type="journal article" date="2014" name="Int. J. Syst. Evol. Microbiol.">
        <title>Complete genome sequence of Corynebacterium casei LMG S-19264T (=DSM 44701T), isolated from a smear-ripened cheese.</title>
        <authorList>
            <consortium name="US DOE Joint Genome Institute (JGI-PGF)"/>
            <person name="Walter F."/>
            <person name="Albersmeier A."/>
            <person name="Kalinowski J."/>
            <person name="Ruckert C."/>
        </authorList>
    </citation>
    <scope>NUCLEOTIDE SEQUENCE</scope>
    <source>
        <strain evidence="3">NBRC 108769</strain>
    </source>
</reference>
<proteinExistence type="predicted"/>
<dbReference type="InterPro" id="IPR018392">
    <property type="entry name" value="LysM"/>
</dbReference>
<feature type="domain" description="LysM" evidence="2">
    <location>
        <begin position="110"/>
        <end position="154"/>
    </location>
</feature>
<keyword evidence="1" id="KW-0732">Signal</keyword>
<dbReference type="PROSITE" id="PS51782">
    <property type="entry name" value="LYSM"/>
    <property type="match status" value="2"/>
</dbReference>
<feature type="chain" id="PRO_5041384251" description="LysM domain-containing protein" evidence="1">
    <location>
        <begin position="21"/>
        <end position="397"/>
    </location>
</feature>
<dbReference type="InterPro" id="IPR036908">
    <property type="entry name" value="RlpA-like_sf"/>
</dbReference>
<dbReference type="InterPro" id="IPR036779">
    <property type="entry name" value="LysM_dom_sf"/>
</dbReference>
<feature type="domain" description="LysM" evidence="2">
    <location>
        <begin position="43"/>
        <end position="87"/>
    </location>
</feature>
<organism evidence="3 4">
    <name type="scientific">Portibacter lacus</name>
    <dbReference type="NCBI Taxonomy" id="1099794"/>
    <lineage>
        <taxon>Bacteria</taxon>
        <taxon>Pseudomonadati</taxon>
        <taxon>Bacteroidota</taxon>
        <taxon>Saprospiria</taxon>
        <taxon>Saprospirales</taxon>
        <taxon>Haliscomenobacteraceae</taxon>
        <taxon>Portibacter</taxon>
    </lineage>
</organism>